<sequence>MQNKLFAKSACIKGLDLQSLTGVSSCKVEFVTAQTLLTIIMSPLLLLFSVLFSTTAELAYGAVSPTRINNDGRTFAPGEIIWQDEFDYLDRSKWSNEINFNGGGNGEFQIYDDYGENAYVRDGILYMRPTLSVETVFGGDTEKLYNGNLTLEGCTDENGCTRQANYPNINQPAVSQRLRTKGAFSFRYGHIVVRARMPSGDWTWPAIWMLPEDWKYGSWPASGEIDIVESRGNRNLVDPNGVNIGSEQMGSTLHYGPRWPYNGQWAAHGQTNTAANQGFDRDFHIYEVIWNTDMIQFIVDGTVTKTVQPPAGGFFELGQFPGNEISNPWVNGTNPKMAPFDENFHFILNVAVGGAYFPNDSTPPPPWKGSSSPFLSFFENRSAWFPTWSAENAAMAVDYIRVYAA</sequence>
<dbReference type="PROSITE" id="PS51762">
    <property type="entry name" value="GH16_2"/>
    <property type="match status" value="1"/>
</dbReference>
<dbReference type="Gene3D" id="2.60.120.200">
    <property type="match status" value="1"/>
</dbReference>
<dbReference type="PANTHER" id="PTHR10963">
    <property type="entry name" value="GLYCOSYL HYDROLASE-RELATED"/>
    <property type="match status" value="1"/>
</dbReference>
<accession>A0ABP1QLD9</accession>
<evidence type="ECO:0000313" key="4">
    <source>
        <dbReference type="Proteomes" id="UP001642540"/>
    </source>
</evidence>
<dbReference type="Pfam" id="PF00722">
    <property type="entry name" value="Glyco_hydro_16"/>
    <property type="match status" value="1"/>
</dbReference>
<gene>
    <name evidence="3" type="ORF">ODALV1_LOCUS12461</name>
</gene>
<dbReference type="InterPro" id="IPR000757">
    <property type="entry name" value="Beta-glucanase-like"/>
</dbReference>
<evidence type="ECO:0000256" key="1">
    <source>
        <dbReference type="ARBA" id="ARBA00006865"/>
    </source>
</evidence>
<evidence type="ECO:0000313" key="3">
    <source>
        <dbReference type="EMBL" id="CAL8106772.1"/>
    </source>
</evidence>
<dbReference type="EMBL" id="CAXLJM020000038">
    <property type="protein sequence ID" value="CAL8106772.1"/>
    <property type="molecule type" value="Genomic_DNA"/>
</dbReference>
<reference evidence="3 4" key="1">
    <citation type="submission" date="2024-08" db="EMBL/GenBank/DDBJ databases">
        <authorList>
            <person name="Cucini C."/>
            <person name="Frati F."/>
        </authorList>
    </citation>
    <scope>NUCLEOTIDE SEQUENCE [LARGE SCALE GENOMIC DNA]</scope>
</reference>
<proteinExistence type="inferred from homology"/>
<dbReference type="Proteomes" id="UP001642540">
    <property type="component" value="Unassembled WGS sequence"/>
</dbReference>
<keyword evidence="4" id="KW-1185">Reference proteome</keyword>
<feature type="domain" description="GH16" evidence="2">
    <location>
        <begin position="84"/>
        <end position="405"/>
    </location>
</feature>
<dbReference type="SUPFAM" id="SSF49899">
    <property type="entry name" value="Concanavalin A-like lectins/glucanases"/>
    <property type="match status" value="1"/>
</dbReference>
<evidence type="ECO:0000259" key="2">
    <source>
        <dbReference type="PROSITE" id="PS51762"/>
    </source>
</evidence>
<protein>
    <recommendedName>
        <fullName evidence="2">GH16 domain-containing protein</fullName>
    </recommendedName>
</protein>
<dbReference type="InterPro" id="IPR013320">
    <property type="entry name" value="ConA-like_dom_sf"/>
</dbReference>
<name>A0ABP1QLD9_9HEXA</name>
<comment type="caution">
    <text evidence="3">The sequence shown here is derived from an EMBL/GenBank/DDBJ whole genome shotgun (WGS) entry which is preliminary data.</text>
</comment>
<dbReference type="PANTHER" id="PTHR10963:SF55">
    <property type="entry name" value="GLYCOSIDE HYDROLASE FAMILY 16 PROTEIN"/>
    <property type="match status" value="1"/>
</dbReference>
<organism evidence="3 4">
    <name type="scientific">Orchesella dallaii</name>
    <dbReference type="NCBI Taxonomy" id="48710"/>
    <lineage>
        <taxon>Eukaryota</taxon>
        <taxon>Metazoa</taxon>
        <taxon>Ecdysozoa</taxon>
        <taxon>Arthropoda</taxon>
        <taxon>Hexapoda</taxon>
        <taxon>Collembola</taxon>
        <taxon>Entomobryomorpha</taxon>
        <taxon>Entomobryoidea</taxon>
        <taxon>Orchesellidae</taxon>
        <taxon>Orchesellinae</taxon>
        <taxon>Orchesella</taxon>
    </lineage>
</organism>
<dbReference type="InterPro" id="IPR050546">
    <property type="entry name" value="Glycosyl_Hydrlase_16"/>
</dbReference>
<comment type="similarity">
    <text evidence="1">Belongs to the glycosyl hydrolase 16 family.</text>
</comment>